<gene>
    <name evidence="1" type="ORF">CLR69_12055</name>
</gene>
<evidence type="ECO:0008006" key="3">
    <source>
        <dbReference type="Google" id="ProtNLM"/>
    </source>
</evidence>
<name>A0A9X8JLK0_9GAMM</name>
<comment type="caution">
    <text evidence="1">The sequence shown here is derived from an EMBL/GenBank/DDBJ whole genome shotgun (WGS) entry which is preliminary data.</text>
</comment>
<keyword evidence="2" id="KW-1185">Reference proteome</keyword>
<proteinExistence type="predicted"/>
<dbReference type="RefSeq" id="WP_129712747.1">
    <property type="nucleotide sequence ID" value="NZ_JBEHFA010000003.1"/>
</dbReference>
<dbReference type="InterPro" id="IPR035317">
    <property type="entry name" value="DUF5375"/>
</dbReference>
<reference evidence="1 2" key="1">
    <citation type="journal article" date="2018" name="Syst. Appl. Microbiol.">
        <title>Pectobacterium zantedeschiae sp. nov. a new species of a soft rot pathogen isolated from Calla lily (Zantedeschia spp.).</title>
        <authorList>
            <person name="Waleron M."/>
            <person name="Misztak A."/>
            <person name="Waleron M."/>
            <person name="Franczuk M."/>
            <person name="Jonca J."/>
            <person name="Wielgomas B."/>
            <person name="Mikicinski A."/>
            <person name="Popovic T."/>
            <person name="Waleron K."/>
        </authorList>
    </citation>
    <scope>NUCLEOTIDE SEQUENCE [LARGE SCALE GENOMIC DNA]</scope>
    <source>
        <strain evidence="1 2">9M</strain>
    </source>
</reference>
<protein>
    <recommendedName>
        <fullName evidence="3">DUF5375 domain-containing protein</fullName>
    </recommendedName>
</protein>
<evidence type="ECO:0000313" key="1">
    <source>
        <dbReference type="EMBL" id="RYC45666.1"/>
    </source>
</evidence>
<dbReference type="Proteomes" id="UP001138460">
    <property type="component" value="Unassembled WGS sequence"/>
</dbReference>
<dbReference type="AlphaFoldDB" id="A0A9X8JLK0"/>
<dbReference type="OrthoDB" id="6540024at2"/>
<dbReference type="Pfam" id="PF17345">
    <property type="entry name" value="DUF5375"/>
    <property type="match status" value="1"/>
</dbReference>
<organism evidence="1 2">
    <name type="scientific">Pectobacterium zantedeschiae</name>
    <dbReference type="NCBI Taxonomy" id="2034769"/>
    <lineage>
        <taxon>Bacteria</taxon>
        <taxon>Pseudomonadati</taxon>
        <taxon>Pseudomonadota</taxon>
        <taxon>Gammaproteobacteria</taxon>
        <taxon>Enterobacterales</taxon>
        <taxon>Pectobacteriaceae</taxon>
        <taxon>Pectobacterium</taxon>
    </lineage>
</organism>
<sequence length="113" mass="12168">MNSNNQSCIPLEVRTAVYRRAVAQAYLDNCRETGIALNCNLTELEIAIALELEGAHVREHGTATGMEIACAMLGDMVQPTLLTDKPRLTALGHIIMGELCQCATASTPTTTLH</sequence>
<dbReference type="EMBL" id="NWTM01000001">
    <property type="protein sequence ID" value="RYC45666.1"/>
    <property type="molecule type" value="Genomic_DNA"/>
</dbReference>
<evidence type="ECO:0000313" key="2">
    <source>
        <dbReference type="Proteomes" id="UP001138460"/>
    </source>
</evidence>
<accession>A0A9X8JLK0</accession>